<dbReference type="EMBL" id="MLJW01009445">
    <property type="protein sequence ID" value="OIQ62948.1"/>
    <property type="molecule type" value="Genomic_DNA"/>
</dbReference>
<sequence length="143" mass="15181">MKNLAILVGMLCTQIALAADVKVEHAWMRATAPGQEVAGAFMDISSATEATLVGVSTPAAGTAQLHTMSMNGGVMEMREMKEIALPAHKTVKLAPGGLHIMLFDLKQAMKPGDVIPVTLDIATSARHHEKMEVNVEVRDLGGH</sequence>
<organism evidence="1">
    <name type="scientific">mine drainage metagenome</name>
    <dbReference type="NCBI Taxonomy" id="410659"/>
    <lineage>
        <taxon>unclassified sequences</taxon>
        <taxon>metagenomes</taxon>
        <taxon>ecological metagenomes</taxon>
    </lineage>
</organism>
<reference evidence="1" key="1">
    <citation type="submission" date="2016-10" db="EMBL/GenBank/DDBJ databases">
        <title>Sequence of Gallionella enrichment culture.</title>
        <authorList>
            <person name="Poehlein A."/>
            <person name="Muehling M."/>
            <person name="Daniel R."/>
        </authorList>
    </citation>
    <scope>NUCLEOTIDE SEQUENCE</scope>
</reference>
<dbReference type="Gene3D" id="2.60.40.1890">
    <property type="entry name" value="PCu(A)C copper chaperone"/>
    <property type="match status" value="1"/>
</dbReference>
<dbReference type="PANTHER" id="PTHR36302:SF1">
    <property type="entry name" value="COPPER CHAPERONE PCU(A)C"/>
    <property type="match status" value="1"/>
</dbReference>
<dbReference type="Pfam" id="PF04314">
    <property type="entry name" value="PCuAC"/>
    <property type="match status" value="1"/>
</dbReference>
<dbReference type="InterPro" id="IPR058248">
    <property type="entry name" value="Lxx211020-like"/>
</dbReference>
<dbReference type="PANTHER" id="PTHR36302">
    <property type="entry name" value="BLR7088 PROTEIN"/>
    <property type="match status" value="1"/>
</dbReference>
<name>A0A1J5P6B3_9ZZZZ</name>
<dbReference type="AlphaFoldDB" id="A0A1J5P6B3"/>
<dbReference type="InterPro" id="IPR007410">
    <property type="entry name" value="LpqE-like"/>
</dbReference>
<accession>A0A1J5P6B3</accession>
<evidence type="ECO:0008006" key="2">
    <source>
        <dbReference type="Google" id="ProtNLM"/>
    </source>
</evidence>
<protein>
    <recommendedName>
        <fullName evidence="2">Copper chaperone PCu(A)C</fullName>
    </recommendedName>
</protein>
<gene>
    <name evidence="1" type="ORF">GALL_555170</name>
</gene>
<dbReference type="InterPro" id="IPR036182">
    <property type="entry name" value="PCuAC_sf"/>
</dbReference>
<proteinExistence type="predicted"/>
<evidence type="ECO:0000313" key="1">
    <source>
        <dbReference type="EMBL" id="OIQ62948.1"/>
    </source>
</evidence>
<comment type="caution">
    <text evidence="1">The sequence shown here is derived from an EMBL/GenBank/DDBJ whole genome shotgun (WGS) entry which is preliminary data.</text>
</comment>
<dbReference type="SUPFAM" id="SSF110087">
    <property type="entry name" value="DR1885-like metal-binding protein"/>
    <property type="match status" value="1"/>
</dbReference>